<dbReference type="RefSeq" id="WP_195896440.1">
    <property type="nucleotide sequence ID" value="NZ_JADOGI010000046.1"/>
</dbReference>
<reference evidence="2" key="1">
    <citation type="submission" date="2020-11" db="EMBL/GenBank/DDBJ databases">
        <title>Whole-genome analyses of Nonomuraea sp. K274.</title>
        <authorList>
            <person name="Veyisoglu A."/>
        </authorList>
    </citation>
    <scope>NUCLEOTIDE SEQUENCE</scope>
    <source>
        <strain evidence="2">K274</strain>
    </source>
</reference>
<name>A0A931EZF1_9ACTN</name>
<dbReference type="Proteomes" id="UP000605361">
    <property type="component" value="Unassembled WGS sequence"/>
</dbReference>
<organism evidence="2 3">
    <name type="scientific">Nonomuraea cypriaca</name>
    <dbReference type="NCBI Taxonomy" id="1187855"/>
    <lineage>
        <taxon>Bacteria</taxon>
        <taxon>Bacillati</taxon>
        <taxon>Actinomycetota</taxon>
        <taxon>Actinomycetes</taxon>
        <taxon>Streptosporangiales</taxon>
        <taxon>Streptosporangiaceae</taxon>
        <taxon>Nonomuraea</taxon>
    </lineage>
</organism>
<accession>A0A931EZF1</accession>
<protein>
    <submittedName>
        <fullName evidence="2">Uncharacterized protein</fullName>
    </submittedName>
</protein>
<evidence type="ECO:0000313" key="3">
    <source>
        <dbReference type="Proteomes" id="UP000605361"/>
    </source>
</evidence>
<gene>
    <name evidence="2" type="ORF">ITP53_17395</name>
</gene>
<feature type="compositionally biased region" description="Low complexity" evidence="1">
    <location>
        <begin position="1"/>
        <end position="23"/>
    </location>
</feature>
<proteinExistence type="predicted"/>
<dbReference type="EMBL" id="JADOGI010000046">
    <property type="protein sequence ID" value="MBF8187477.1"/>
    <property type="molecule type" value="Genomic_DNA"/>
</dbReference>
<evidence type="ECO:0000313" key="2">
    <source>
        <dbReference type="EMBL" id="MBF8187477.1"/>
    </source>
</evidence>
<evidence type="ECO:0000256" key="1">
    <source>
        <dbReference type="SAM" id="MobiDB-lite"/>
    </source>
</evidence>
<keyword evidence="3" id="KW-1185">Reference proteome</keyword>
<sequence>MSPAAALATPTPAPPNTQWTATPITPSEIVDGAKSPTGKLTKSDQAKKVPGAVVGQRIRTVYGGVALRLPGGKAAEVLKLPGAVAVQEDKPQQLL</sequence>
<feature type="region of interest" description="Disordered" evidence="1">
    <location>
        <begin position="1"/>
        <end position="47"/>
    </location>
</feature>
<dbReference type="AlphaFoldDB" id="A0A931EZF1"/>
<comment type="caution">
    <text evidence="2">The sequence shown here is derived from an EMBL/GenBank/DDBJ whole genome shotgun (WGS) entry which is preliminary data.</text>
</comment>